<evidence type="ECO:0000313" key="4">
    <source>
        <dbReference type="Proteomes" id="UP000062768"/>
    </source>
</evidence>
<dbReference type="GeneID" id="26739388"/>
<dbReference type="EMBL" id="CP006933">
    <property type="protein sequence ID" value="AIS31994.1"/>
    <property type="molecule type" value="Genomic_DNA"/>
</dbReference>
<dbReference type="Proteomes" id="UP000062768">
    <property type="component" value="Chromosome I"/>
</dbReference>
<dbReference type="OrthoDB" id="131738at2157"/>
<dbReference type="InterPro" id="IPR021857">
    <property type="entry name" value="DUF3467"/>
</dbReference>
<evidence type="ECO:0008006" key="5">
    <source>
        <dbReference type="Google" id="ProtNLM"/>
    </source>
</evidence>
<proteinExistence type="predicted"/>
<name>A0A090I4K9_METFO</name>
<evidence type="ECO:0000313" key="3">
    <source>
        <dbReference type="EMBL" id="CEL24776.1"/>
    </source>
</evidence>
<reference evidence="1" key="1">
    <citation type="submission" date="2013-12" db="EMBL/GenBank/DDBJ databases">
        <title>The complete genome sequence of Methanobacterium sp. BRM9.</title>
        <authorList>
            <consortium name="Pastoral Greenhouse Gas Research Consortium"/>
            <person name="Kelly W.J."/>
            <person name="Leahy S.C."/>
            <person name="Perry R."/>
            <person name="Li D."/>
            <person name="Altermann E."/>
            <person name="Lambie S.C."/>
            <person name="Attwood G.T."/>
        </authorList>
    </citation>
    <scope>NUCLEOTIDE SEQUENCE [LARGE SCALE GENOMIC DNA]</scope>
    <source>
        <strain evidence="1">BRM9</strain>
    </source>
</reference>
<dbReference type="Proteomes" id="UP000029661">
    <property type="component" value="Chromosome"/>
</dbReference>
<dbReference type="KEGG" id="mfi:DSM1535_1859"/>
<sequence>MKQKKNVMEKNDIPLIVPSDIPRIYATGVLGGFNACDFRLLLFSDEPLEQDEILLPPDLNVMREVQAEVILSPLSAKKTAKWLMKYVEEFEKKIGPIPEPSLPDEKDSTD</sequence>
<gene>
    <name evidence="1" type="ORF">BRM9_1179</name>
    <name evidence="2" type="ORF">DSM1535_1859</name>
    <name evidence="3" type="ORF">MB9_1138</name>
</gene>
<dbReference type="KEGG" id="mfc:BRM9_1179"/>
<reference evidence="2" key="2">
    <citation type="submission" date="2014-08" db="EMBL/GenBank/DDBJ databases">
        <authorList>
            <person name="Wibberg D."/>
        </authorList>
    </citation>
    <scope>NUCLEOTIDE SEQUENCE</scope>
</reference>
<evidence type="ECO:0000313" key="2">
    <source>
        <dbReference type="EMBL" id="CEA14184.1"/>
    </source>
</evidence>
<protein>
    <recommendedName>
        <fullName evidence="5">DUF3467 domain-containing protein</fullName>
    </recommendedName>
</protein>
<keyword evidence="4" id="KW-1185">Reference proteome</keyword>
<reference evidence="3" key="3">
    <citation type="submission" date="2014-09" db="EMBL/GenBank/DDBJ databases">
        <authorList>
            <person name="Bishop-Lilly K.A."/>
            <person name="Broomall S.M."/>
            <person name="Chain P.S."/>
            <person name="Chertkov O."/>
            <person name="Coyne S.R."/>
            <person name="Daligault H.E."/>
            <person name="Davenport K.W."/>
            <person name="Erkkila T."/>
            <person name="Frey K.G."/>
            <person name="Gibbons H.S."/>
            <person name="Gu W."/>
            <person name="Jaissle J."/>
            <person name="Johnson S.L."/>
            <person name="Koroleva G.I."/>
            <person name="Ladner J.T."/>
            <person name="Lo C.-C."/>
            <person name="Minogue T.D."/>
            <person name="Munk C."/>
            <person name="Palacios G.F."/>
            <person name="Redden C.L."/>
            <person name="Rosenzweig C.N."/>
            <person name="Scholz M.B."/>
            <person name="Teshima H."/>
            <person name="Xu Y."/>
        </authorList>
    </citation>
    <scope>NUCLEOTIDE SEQUENCE</scope>
    <source>
        <strain evidence="3">Mb9</strain>
    </source>
</reference>
<evidence type="ECO:0000313" key="1">
    <source>
        <dbReference type="EMBL" id="AIS31994.1"/>
    </source>
</evidence>
<accession>A0A090I4K9</accession>
<dbReference type="EMBL" id="LN734822">
    <property type="protein sequence ID" value="CEL24776.1"/>
    <property type="molecule type" value="Genomic_DNA"/>
</dbReference>
<dbReference type="EMBL" id="LN515531">
    <property type="protein sequence ID" value="CEA14184.1"/>
    <property type="molecule type" value="Genomic_DNA"/>
</dbReference>
<dbReference type="STRING" id="2162.BRM9_1179"/>
<dbReference type="RefSeq" id="WP_052399984.1">
    <property type="nucleotide sequence ID" value="NZ_CP006933.1"/>
</dbReference>
<dbReference type="AlphaFoldDB" id="A0A090I4K9"/>
<dbReference type="Pfam" id="PF11950">
    <property type="entry name" value="DUF3467"/>
    <property type="match status" value="1"/>
</dbReference>
<dbReference type="PATRIC" id="fig|2162.10.peg.1189"/>
<organism evidence="2">
    <name type="scientific">Methanobacterium formicicum</name>
    <dbReference type="NCBI Taxonomy" id="2162"/>
    <lineage>
        <taxon>Archaea</taxon>
        <taxon>Methanobacteriati</taxon>
        <taxon>Methanobacteriota</taxon>
        <taxon>Methanomada group</taxon>
        <taxon>Methanobacteria</taxon>
        <taxon>Methanobacteriales</taxon>
        <taxon>Methanobacteriaceae</taxon>
        <taxon>Methanobacterium</taxon>
    </lineage>
</organism>